<protein>
    <submittedName>
        <fullName evidence="2">Uncharacterized protein</fullName>
    </submittedName>
</protein>
<dbReference type="GO" id="GO:0003676">
    <property type="term" value="F:nucleic acid binding"/>
    <property type="evidence" value="ECO:0007669"/>
    <property type="project" value="InterPro"/>
</dbReference>
<reference evidence="2 3" key="1">
    <citation type="journal article" date="2024" name="BMC Genomics">
        <title>De novo assembly and annotation of Popillia japonica's genome with initial clues to its potential as an invasive pest.</title>
        <authorList>
            <person name="Cucini C."/>
            <person name="Boschi S."/>
            <person name="Funari R."/>
            <person name="Cardaioli E."/>
            <person name="Iannotti N."/>
            <person name="Marturano G."/>
            <person name="Paoli F."/>
            <person name="Bruttini M."/>
            <person name="Carapelli A."/>
            <person name="Frati F."/>
            <person name="Nardi F."/>
        </authorList>
    </citation>
    <scope>NUCLEOTIDE SEQUENCE [LARGE SCALE GENOMIC DNA]</scope>
    <source>
        <strain evidence="2">DMR45628</strain>
    </source>
</reference>
<dbReference type="Gene3D" id="3.30.70.1820">
    <property type="entry name" value="L1 transposable element, RRM domain"/>
    <property type="match status" value="1"/>
</dbReference>
<proteinExistence type="predicted"/>
<feature type="region of interest" description="Disordered" evidence="1">
    <location>
        <begin position="1"/>
        <end position="23"/>
    </location>
</feature>
<dbReference type="PANTHER" id="PTHR46060">
    <property type="entry name" value="MARINER MOS1 TRANSPOSASE-LIKE PROTEIN"/>
    <property type="match status" value="1"/>
</dbReference>
<comment type="caution">
    <text evidence="2">The sequence shown here is derived from an EMBL/GenBank/DDBJ whole genome shotgun (WGS) entry which is preliminary data.</text>
</comment>
<evidence type="ECO:0000313" key="3">
    <source>
        <dbReference type="Proteomes" id="UP001458880"/>
    </source>
</evidence>
<name>A0AAW1KG92_POPJA</name>
<feature type="compositionally biased region" description="Polar residues" evidence="1">
    <location>
        <begin position="1"/>
        <end position="14"/>
    </location>
</feature>
<dbReference type="PANTHER" id="PTHR46060:SF1">
    <property type="entry name" value="MARINER MOS1 TRANSPOSASE-LIKE PROTEIN"/>
    <property type="match status" value="1"/>
</dbReference>
<organism evidence="2 3">
    <name type="scientific">Popillia japonica</name>
    <name type="common">Japanese beetle</name>
    <dbReference type="NCBI Taxonomy" id="7064"/>
    <lineage>
        <taxon>Eukaryota</taxon>
        <taxon>Metazoa</taxon>
        <taxon>Ecdysozoa</taxon>
        <taxon>Arthropoda</taxon>
        <taxon>Hexapoda</taxon>
        <taxon>Insecta</taxon>
        <taxon>Pterygota</taxon>
        <taxon>Neoptera</taxon>
        <taxon>Endopterygota</taxon>
        <taxon>Coleoptera</taxon>
        <taxon>Polyphaga</taxon>
        <taxon>Scarabaeiformia</taxon>
        <taxon>Scarabaeidae</taxon>
        <taxon>Rutelinae</taxon>
        <taxon>Popillia</taxon>
    </lineage>
</organism>
<gene>
    <name evidence="2" type="ORF">QE152_g24567</name>
</gene>
<dbReference type="EMBL" id="JASPKY010000253">
    <property type="protein sequence ID" value="KAK9716767.1"/>
    <property type="molecule type" value="Genomic_DNA"/>
</dbReference>
<dbReference type="InterPro" id="IPR036397">
    <property type="entry name" value="RNaseH_sf"/>
</dbReference>
<dbReference type="Proteomes" id="UP001458880">
    <property type="component" value="Unassembled WGS sequence"/>
</dbReference>
<sequence>MGLSLQHLQNSSSPRHQKFKIQPSADPHVNIDTVRYSETLTNARTAIKNKRPGMIMDGVILLYDNTRPYITNIIMSQIVRIRWEVLEHIPYSSNLSPCDFHVFGPLKQTLKAVGSIDMVPSTAREVVRHRYIASCEAVGCLSVIFNKDSSFLLTFTEKVITSVEKYFNDKLDVCKQGISSLRKENEVLIDKCDSLEQYSRRNNIRIIGLPTAARDKVEEVLLTFLNDTMHVKINKSDIDRCHPVNINKNGKQSLLVKFVSYKTRELVLKNRKHLKSSGIFITEDLTAMRFKLYKEAVHHFGHRKVWLYDGNIFVKLSEKKYLIKDKVSLENIMNGTQCTPLV</sequence>
<dbReference type="InterPro" id="IPR052709">
    <property type="entry name" value="Transposase-MT_Hybrid"/>
</dbReference>
<evidence type="ECO:0000313" key="2">
    <source>
        <dbReference type="EMBL" id="KAK9716767.1"/>
    </source>
</evidence>
<dbReference type="Gene3D" id="3.30.420.10">
    <property type="entry name" value="Ribonuclease H-like superfamily/Ribonuclease H"/>
    <property type="match status" value="1"/>
</dbReference>
<accession>A0AAW1KG92</accession>
<keyword evidence="3" id="KW-1185">Reference proteome</keyword>
<dbReference type="AlphaFoldDB" id="A0AAW1KG92"/>
<evidence type="ECO:0000256" key="1">
    <source>
        <dbReference type="SAM" id="MobiDB-lite"/>
    </source>
</evidence>